<protein>
    <submittedName>
        <fullName evidence="4">Hippurate hydrolase</fullName>
    </submittedName>
</protein>
<evidence type="ECO:0000313" key="4">
    <source>
        <dbReference type="EMBL" id="SDI86931.1"/>
    </source>
</evidence>
<dbReference type="Gene3D" id="3.40.630.10">
    <property type="entry name" value="Zn peptidases"/>
    <property type="match status" value="1"/>
</dbReference>
<organism evidence="4 5">
    <name type="scientific">Salipiger marinus</name>
    <dbReference type="NCBI Taxonomy" id="555512"/>
    <lineage>
        <taxon>Bacteria</taxon>
        <taxon>Pseudomonadati</taxon>
        <taxon>Pseudomonadota</taxon>
        <taxon>Alphaproteobacteria</taxon>
        <taxon>Rhodobacterales</taxon>
        <taxon>Roseobacteraceae</taxon>
        <taxon>Salipiger</taxon>
    </lineage>
</organism>
<dbReference type="InterPro" id="IPR011650">
    <property type="entry name" value="Peptidase_M20_dimer"/>
</dbReference>
<evidence type="ECO:0000313" key="5">
    <source>
        <dbReference type="Proteomes" id="UP000199093"/>
    </source>
</evidence>
<dbReference type="EMBL" id="FNEJ01000011">
    <property type="protein sequence ID" value="SDI86931.1"/>
    <property type="molecule type" value="Genomic_DNA"/>
</dbReference>
<proteinExistence type="predicted"/>
<dbReference type="InterPro" id="IPR017439">
    <property type="entry name" value="Amidohydrolase"/>
</dbReference>
<dbReference type="SUPFAM" id="SSF55031">
    <property type="entry name" value="Bacterial exopeptidase dimerisation domain"/>
    <property type="match status" value="1"/>
</dbReference>
<reference evidence="5" key="1">
    <citation type="submission" date="2016-10" db="EMBL/GenBank/DDBJ databases">
        <authorList>
            <person name="Varghese N."/>
            <person name="Submissions S."/>
        </authorList>
    </citation>
    <scope>NUCLEOTIDE SEQUENCE [LARGE SCALE GENOMIC DNA]</scope>
    <source>
        <strain evidence="5">DSM 26424</strain>
    </source>
</reference>
<evidence type="ECO:0000256" key="2">
    <source>
        <dbReference type="PIRSR" id="PIRSR005962-1"/>
    </source>
</evidence>
<keyword evidence="2" id="KW-0464">Manganese</keyword>
<dbReference type="PANTHER" id="PTHR11014:SF63">
    <property type="entry name" value="METALLOPEPTIDASE, PUTATIVE (AFU_ORTHOLOGUE AFUA_6G09600)-RELATED"/>
    <property type="match status" value="1"/>
</dbReference>
<dbReference type="PIRSF" id="PIRSF005962">
    <property type="entry name" value="Pept_M20D_amidohydro"/>
    <property type="match status" value="1"/>
</dbReference>
<comment type="cofactor">
    <cofactor evidence="2">
        <name>Mn(2+)</name>
        <dbReference type="ChEBI" id="CHEBI:29035"/>
    </cofactor>
    <text evidence="2">The Mn(2+) ion enhances activity.</text>
</comment>
<name>A0A1G8P344_9RHOB</name>
<accession>A0A1G8P344</accession>
<dbReference type="InterPro" id="IPR036264">
    <property type="entry name" value="Bact_exopeptidase_dim_dom"/>
</dbReference>
<dbReference type="CDD" id="cd05666">
    <property type="entry name" value="M20_Acy1-like"/>
    <property type="match status" value="1"/>
</dbReference>
<dbReference type="RefSeq" id="WP_242656733.1">
    <property type="nucleotide sequence ID" value="NZ_FNEJ01000011.1"/>
</dbReference>
<sequence length="388" mass="41444">MTQTDDLTRIAETARDWRRDLHQMPELLYALPKTSAYVAEKLRGFGVDELVTGLADTGMVALIRGAGGDGPVLGLRADMDALPMDEKTNLPYGSRHPGMMHACGHDGHTATLLATAQYLCAHRDFAGTVALIFQPAEEGGAGARKMIEDGLFDRFGIETVYAMHNQPGLPVGEFATRPGALMAAGDRFVVTVEGRGGHASAPSKSLDPVVAAAHLIASLQTLVSRFTDPFDQVVLSLTYLQAGAPGALNVIPDTAVFGGSLRTMTVETRREAEAHIRRILRAGAEQFGCTAHLDWRPGYPVTANDPAKTALAVEVARQAAVVDDSCAAVMGSEDFSYMLEAKPGAILWFGNGDSAELHNPGYDFNDDAILPAMRFWVDLVARELAPAA</sequence>
<dbReference type="STRING" id="555512.SAMN04487993_1011146"/>
<dbReference type="AlphaFoldDB" id="A0A1G8P344"/>
<evidence type="ECO:0000259" key="3">
    <source>
        <dbReference type="Pfam" id="PF07687"/>
    </source>
</evidence>
<dbReference type="GO" id="GO:0046872">
    <property type="term" value="F:metal ion binding"/>
    <property type="evidence" value="ECO:0007669"/>
    <property type="project" value="UniProtKB-KW"/>
</dbReference>
<evidence type="ECO:0000256" key="1">
    <source>
        <dbReference type="ARBA" id="ARBA00022801"/>
    </source>
</evidence>
<dbReference type="Pfam" id="PF07687">
    <property type="entry name" value="M20_dimer"/>
    <property type="match status" value="1"/>
</dbReference>
<dbReference type="InterPro" id="IPR002933">
    <property type="entry name" value="Peptidase_M20"/>
</dbReference>
<feature type="binding site" evidence="2">
    <location>
        <position position="164"/>
    </location>
    <ligand>
        <name>Mn(2+)</name>
        <dbReference type="ChEBI" id="CHEBI:29035"/>
        <label>2</label>
    </ligand>
</feature>
<dbReference type="GO" id="GO:0019877">
    <property type="term" value="P:diaminopimelate biosynthetic process"/>
    <property type="evidence" value="ECO:0007669"/>
    <property type="project" value="UniProtKB-ARBA"/>
</dbReference>
<feature type="binding site" evidence="2">
    <location>
        <position position="103"/>
    </location>
    <ligand>
        <name>Mn(2+)</name>
        <dbReference type="ChEBI" id="CHEBI:29035"/>
        <label>2</label>
    </ligand>
</feature>
<keyword evidence="1 4" id="KW-0378">Hydrolase</keyword>
<dbReference type="FunFam" id="3.30.70.360:FF:000001">
    <property type="entry name" value="N-acetyldiaminopimelate deacetylase"/>
    <property type="match status" value="1"/>
</dbReference>
<feature type="binding site" evidence="2">
    <location>
        <position position="358"/>
    </location>
    <ligand>
        <name>Mn(2+)</name>
        <dbReference type="ChEBI" id="CHEBI:29035"/>
        <label>2</label>
    </ligand>
</feature>
<feature type="binding site" evidence="2">
    <location>
        <position position="105"/>
    </location>
    <ligand>
        <name>Mn(2+)</name>
        <dbReference type="ChEBI" id="CHEBI:29035"/>
        <label>2</label>
    </ligand>
</feature>
<dbReference type="GO" id="GO:0050118">
    <property type="term" value="F:N-acetyldiaminopimelate deacetylase activity"/>
    <property type="evidence" value="ECO:0007669"/>
    <property type="project" value="UniProtKB-ARBA"/>
</dbReference>
<dbReference type="Gene3D" id="3.30.70.360">
    <property type="match status" value="1"/>
</dbReference>
<dbReference type="PANTHER" id="PTHR11014">
    <property type="entry name" value="PEPTIDASE M20 FAMILY MEMBER"/>
    <property type="match status" value="1"/>
</dbReference>
<dbReference type="SUPFAM" id="SSF53187">
    <property type="entry name" value="Zn-dependent exopeptidases"/>
    <property type="match status" value="1"/>
</dbReference>
<dbReference type="Proteomes" id="UP000199093">
    <property type="component" value="Unassembled WGS sequence"/>
</dbReference>
<feature type="domain" description="Peptidase M20 dimerisation" evidence="3">
    <location>
        <begin position="188"/>
        <end position="285"/>
    </location>
</feature>
<keyword evidence="5" id="KW-1185">Reference proteome</keyword>
<dbReference type="NCBIfam" id="TIGR01891">
    <property type="entry name" value="amidohydrolases"/>
    <property type="match status" value="1"/>
</dbReference>
<feature type="binding site" evidence="2">
    <location>
        <position position="138"/>
    </location>
    <ligand>
        <name>Mn(2+)</name>
        <dbReference type="ChEBI" id="CHEBI:29035"/>
        <label>2</label>
    </ligand>
</feature>
<keyword evidence="2" id="KW-0479">Metal-binding</keyword>
<dbReference type="Pfam" id="PF01546">
    <property type="entry name" value="Peptidase_M20"/>
    <property type="match status" value="1"/>
</dbReference>
<gene>
    <name evidence="4" type="ORF">SAMN04487993_1011146</name>
</gene>